<evidence type="ECO:0000256" key="1">
    <source>
        <dbReference type="SAM" id="MobiDB-lite"/>
    </source>
</evidence>
<dbReference type="OrthoDB" id="3945698at2759"/>
<evidence type="ECO:0000313" key="3">
    <source>
        <dbReference type="Proteomes" id="UP001152607"/>
    </source>
</evidence>
<feature type="region of interest" description="Disordered" evidence="1">
    <location>
        <begin position="59"/>
        <end position="139"/>
    </location>
</feature>
<feature type="compositionally biased region" description="Low complexity" evidence="1">
    <location>
        <begin position="116"/>
        <end position="131"/>
    </location>
</feature>
<feature type="compositionally biased region" description="Polar residues" evidence="1">
    <location>
        <begin position="59"/>
        <end position="68"/>
    </location>
</feature>
<comment type="caution">
    <text evidence="2">The sequence shown here is derived from an EMBL/GenBank/DDBJ whole genome shotgun (WGS) entry which is preliminary data.</text>
</comment>
<dbReference type="AlphaFoldDB" id="A0A9W4XKK9"/>
<name>A0A9W4XKK9_9PLEO</name>
<keyword evidence="3" id="KW-1185">Reference proteome</keyword>
<accession>A0A9W4XKK9</accession>
<reference evidence="2" key="1">
    <citation type="submission" date="2023-01" db="EMBL/GenBank/DDBJ databases">
        <authorList>
            <person name="Van Ghelder C."/>
            <person name="Rancurel C."/>
        </authorList>
    </citation>
    <scope>NUCLEOTIDE SEQUENCE</scope>
    <source>
        <strain evidence="2">CNCM I-4278</strain>
    </source>
</reference>
<proteinExistence type="predicted"/>
<dbReference type="EMBL" id="CAOQHR010000005">
    <property type="protein sequence ID" value="CAI6335058.1"/>
    <property type="molecule type" value="Genomic_DNA"/>
</dbReference>
<feature type="region of interest" description="Disordered" evidence="1">
    <location>
        <begin position="169"/>
        <end position="267"/>
    </location>
</feature>
<protein>
    <submittedName>
        <fullName evidence="2">Uncharacterized protein</fullName>
    </submittedName>
</protein>
<gene>
    <name evidence="2" type="ORF">PDIGIT_LOCUS8134</name>
</gene>
<feature type="compositionally biased region" description="Low complexity" evidence="1">
    <location>
        <begin position="80"/>
        <end position="102"/>
    </location>
</feature>
<sequence length="267" mass="27137">MAGFIQNMIWNSVEGFVEAGKRTVGGYAGDALIKAGDAIENGGRSVGTGLERKVSGYGNTISGQKYQGSSHSSAPKKKALPAPSKPSAPKRSNSSPASSVPSNMKRLGPTSSTPLGAKKVASGGAKSAQKSLTNGVNTGKSVVGGGFGGAKGALGSTANKAASTTNLAGNTASKATKSLPKPYPQNNSALSYPTEKKSAVKPGAPKPFTPPASSNFNKNSAKKDVSPYPGTNTKPGEANTAPVRRKFKPMERAAPQTEHGKMQHIAV</sequence>
<dbReference type="Proteomes" id="UP001152607">
    <property type="component" value="Unassembled WGS sequence"/>
</dbReference>
<organism evidence="2 3">
    <name type="scientific">Periconia digitata</name>
    <dbReference type="NCBI Taxonomy" id="1303443"/>
    <lineage>
        <taxon>Eukaryota</taxon>
        <taxon>Fungi</taxon>
        <taxon>Dikarya</taxon>
        <taxon>Ascomycota</taxon>
        <taxon>Pezizomycotina</taxon>
        <taxon>Dothideomycetes</taxon>
        <taxon>Pleosporomycetidae</taxon>
        <taxon>Pleosporales</taxon>
        <taxon>Massarineae</taxon>
        <taxon>Periconiaceae</taxon>
        <taxon>Periconia</taxon>
    </lineage>
</organism>
<evidence type="ECO:0000313" key="2">
    <source>
        <dbReference type="EMBL" id="CAI6335058.1"/>
    </source>
</evidence>